<dbReference type="Pfam" id="PF09931">
    <property type="entry name" value="Phage_phiJL001_Gp84_N"/>
    <property type="match status" value="1"/>
</dbReference>
<dbReference type="Pfam" id="PF09356">
    <property type="entry name" value="Phage_BR0599"/>
    <property type="match status" value="1"/>
</dbReference>
<dbReference type="EMBL" id="QOCE01000038">
    <property type="protein sequence ID" value="RBW52683.1"/>
    <property type="molecule type" value="Genomic_DNA"/>
</dbReference>
<evidence type="ECO:0000259" key="1">
    <source>
        <dbReference type="Pfam" id="PF09356"/>
    </source>
</evidence>
<gene>
    <name evidence="2" type="ORF">DS909_15640</name>
</gene>
<dbReference type="RefSeq" id="WP_113824401.1">
    <property type="nucleotide sequence ID" value="NZ_QOCE01000038.1"/>
</dbReference>
<sequence length="295" mass="32334">MAELQEAFQAHIENGLTTLCRCWLITRKDGVTFGFTDHDCALAFDGLAFKADSGLSALALDQSTGLSVDNTEALGALSDAAVREEDIESGRFDGADVQAWMVNWADPSMRWLQFRGSIGELRRKGGAFQAELRGLAEALNRPLGRIYQKACTAVLGEAGCLFDLEKPGYTETRAIEAVEEARVFSWSDLNGFEPGWFARGRLTVTSGQAFGLWGSIKQDRVENGRRIVELWEPIRDGLVVGDQIKLTAGCDKLMGTCRLKFNNLANYQGFPDLPSEDWVAAVPKRDGSNSGGSRR</sequence>
<comment type="caution">
    <text evidence="2">The sequence shown here is derived from an EMBL/GenBank/DDBJ whole genome shotgun (WGS) entry which is preliminary data.</text>
</comment>
<accession>A0A366WTM3</accession>
<dbReference type="InterPro" id="IPR018964">
    <property type="entry name" value="Phage_phiJL001_Gp84_C"/>
</dbReference>
<evidence type="ECO:0000313" key="2">
    <source>
        <dbReference type="EMBL" id="RBW52683.1"/>
    </source>
</evidence>
<dbReference type="Proteomes" id="UP000252706">
    <property type="component" value="Unassembled WGS sequence"/>
</dbReference>
<evidence type="ECO:0000313" key="3">
    <source>
        <dbReference type="Proteomes" id="UP000252706"/>
    </source>
</evidence>
<proteinExistence type="predicted"/>
<feature type="domain" description="Bacteriophage phiJL001 Gp84 C-terminal" evidence="1">
    <location>
        <begin position="195"/>
        <end position="277"/>
    </location>
</feature>
<dbReference type="AlphaFoldDB" id="A0A366WTM3"/>
<name>A0A366WTM3_9RHOB</name>
<protein>
    <recommendedName>
        <fullName evidence="1">Bacteriophage phiJL001 Gp84 C-terminal domain-containing protein</fullName>
    </recommendedName>
</protein>
<reference evidence="2 3" key="1">
    <citation type="submission" date="2018-07" db="EMBL/GenBank/DDBJ databases">
        <title>Modular assembly of carbohydrate-degrading microbial communities in the ocean.</title>
        <authorList>
            <person name="Enke T.N."/>
            <person name="Datta M.S."/>
            <person name="Schwartzman J.A."/>
            <person name="Cermak N."/>
            <person name="Schmitz D.A."/>
            <person name="Barrere J."/>
            <person name="Cordero O.X."/>
        </authorList>
    </citation>
    <scope>NUCLEOTIDE SEQUENCE [LARGE SCALE GENOMIC DNA]</scope>
    <source>
        <strain evidence="2 3">C3M10</strain>
    </source>
</reference>
<organism evidence="2 3">
    <name type="scientific">Phaeobacter gallaeciensis</name>
    <dbReference type="NCBI Taxonomy" id="60890"/>
    <lineage>
        <taxon>Bacteria</taxon>
        <taxon>Pseudomonadati</taxon>
        <taxon>Pseudomonadota</taxon>
        <taxon>Alphaproteobacteria</taxon>
        <taxon>Rhodobacterales</taxon>
        <taxon>Roseobacteraceae</taxon>
        <taxon>Phaeobacter</taxon>
    </lineage>
</organism>
<dbReference type="NCBIfam" id="TIGR02218">
    <property type="entry name" value="phg_TIGR02218"/>
    <property type="match status" value="1"/>
</dbReference>
<dbReference type="OrthoDB" id="1633386at2"/>
<dbReference type="InterPro" id="IPR011928">
    <property type="entry name" value="Phage_phiJL001_Gp84"/>
</dbReference>